<dbReference type="AlphaFoldDB" id="A0A383DK54"/>
<name>A0A383DK54_9ZZZZ</name>
<accession>A0A383DK54</accession>
<protein>
    <submittedName>
        <fullName evidence="1">Uncharacterized protein</fullName>
    </submittedName>
</protein>
<organism evidence="1">
    <name type="scientific">marine metagenome</name>
    <dbReference type="NCBI Taxonomy" id="408172"/>
    <lineage>
        <taxon>unclassified sequences</taxon>
        <taxon>metagenomes</taxon>
        <taxon>ecological metagenomes</taxon>
    </lineage>
</organism>
<proteinExistence type="predicted"/>
<gene>
    <name evidence="1" type="ORF">METZ01_LOCUS497685</name>
</gene>
<sequence length="33" mass="3963">MKKEGIEAHTWTYKNYLHMNGMKIKNSPTLLRQ</sequence>
<evidence type="ECO:0000313" key="1">
    <source>
        <dbReference type="EMBL" id="SVE44831.1"/>
    </source>
</evidence>
<dbReference type="EMBL" id="UINC01217993">
    <property type="protein sequence ID" value="SVE44831.1"/>
    <property type="molecule type" value="Genomic_DNA"/>
</dbReference>
<reference evidence="1" key="1">
    <citation type="submission" date="2018-05" db="EMBL/GenBank/DDBJ databases">
        <authorList>
            <person name="Lanie J.A."/>
            <person name="Ng W.-L."/>
            <person name="Kazmierczak K.M."/>
            <person name="Andrzejewski T.M."/>
            <person name="Davidsen T.M."/>
            <person name="Wayne K.J."/>
            <person name="Tettelin H."/>
            <person name="Glass J.I."/>
            <person name="Rusch D."/>
            <person name="Podicherti R."/>
            <person name="Tsui H.-C.T."/>
            <person name="Winkler M.E."/>
        </authorList>
    </citation>
    <scope>NUCLEOTIDE SEQUENCE</scope>
</reference>